<organism evidence="2 3">
    <name type="scientific">Cyclotella cryptica</name>
    <dbReference type="NCBI Taxonomy" id="29204"/>
    <lineage>
        <taxon>Eukaryota</taxon>
        <taxon>Sar</taxon>
        <taxon>Stramenopiles</taxon>
        <taxon>Ochrophyta</taxon>
        <taxon>Bacillariophyta</taxon>
        <taxon>Coscinodiscophyceae</taxon>
        <taxon>Thalassiosirophycidae</taxon>
        <taxon>Stephanodiscales</taxon>
        <taxon>Stephanodiscaceae</taxon>
        <taxon>Cyclotella</taxon>
    </lineage>
</organism>
<proteinExistence type="predicted"/>
<dbReference type="AlphaFoldDB" id="A0ABD3PFD0"/>
<dbReference type="PANTHER" id="PTHR43242">
    <property type="entry name" value="NAD(P)-BINDING ROSSMANN-FOLD SUPERFAMILY PROTEIN"/>
    <property type="match status" value="1"/>
</dbReference>
<dbReference type="SUPFAM" id="SSF51735">
    <property type="entry name" value="NAD(P)-binding Rossmann-fold domains"/>
    <property type="match status" value="1"/>
</dbReference>
<dbReference type="Gene3D" id="3.40.50.720">
    <property type="entry name" value="NAD(P)-binding Rossmann-like Domain"/>
    <property type="match status" value="2"/>
</dbReference>
<comment type="caution">
    <text evidence="2">The sequence shown here is derived from an EMBL/GenBank/DDBJ whole genome shotgun (WGS) entry which is preliminary data.</text>
</comment>
<accession>A0ABD3PFD0</accession>
<dbReference type="Pfam" id="PF04321">
    <property type="entry name" value="RmlD_sub_bind"/>
    <property type="match status" value="1"/>
</dbReference>
<evidence type="ECO:0000313" key="2">
    <source>
        <dbReference type="EMBL" id="KAL3786699.1"/>
    </source>
</evidence>
<name>A0ABD3PFD0_9STRA</name>
<dbReference type="InterPro" id="IPR029903">
    <property type="entry name" value="RmlD-like-bd"/>
</dbReference>
<feature type="domain" description="RmlD-like substrate binding" evidence="1">
    <location>
        <begin position="13"/>
        <end position="183"/>
    </location>
</feature>
<evidence type="ECO:0000259" key="1">
    <source>
        <dbReference type="Pfam" id="PF04321"/>
    </source>
</evidence>
<evidence type="ECO:0000313" key="3">
    <source>
        <dbReference type="Proteomes" id="UP001516023"/>
    </source>
</evidence>
<dbReference type="InterPro" id="IPR036291">
    <property type="entry name" value="NAD(P)-bd_dom_sf"/>
</dbReference>
<reference evidence="2 3" key="1">
    <citation type="journal article" date="2020" name="G3 (Bethesda)">
        <title>Improved Reference Genome for Cyclotella cryptica CCMP332, a Model for Cell Wall Morphogenesis, Salinity Adaptation, and Lipid Production in Diatoms (Bacillariophyta).</title>
        <authorList>
            <person name="Roberts W.R."/>
            <person name="Downey K.M."/>
            <person name="Ruck E.C."/>
            <person name="Traller J.C."/>
            <person name="Alverson A.J."/>
        </authorList>
    </citation>
    <scope>NUCLEOTIDE SEQUENCE [LARGE SCALE GENOMIC DNA]</scope>
    <source>
        <strain evidence="2 3">CCMP332</strain>
    </source>
</reference>
<dbReference type="Proteomes" id="UP001516023">
    <property type="component" value="Unassembled WGS sequence"/>
</dbReference>
<protein>
    <recommendedName>
        <fullName evidence="1">RmlD-like substrate binding domain-containing protein</fullName>
    </recommendedName>
</protein>
<dbReference type="EMBL" id="JABMIG020000189">
    <property type="protein sequence ID" value="KAL3786699.1"/>
    <property type="molecule type" value="Genomic_DNA"/>
</dbReference>
<gene>
    <name evidence="2" type="ORF">HJC23_002788</name>
</gene>
<sequence>MTTLETSARGPKKILITGSSGYIGQHLIASLARDGIAVKSRHAAGEDEQYEVFCGYRSLPTFETDLDQLVRETLALHPSIAKIKAFQLDFESDCLSAIRRACGESVDVIIHLAALSSPVYCELHPDEAWKINVPLDLLSFGAPIIYMSTDQVYQGTQKFYRENDDTLPVNVYGKTKLAFERLLLLDSFFDRTKSILTDAELQESDLPDYLSPVNLKHVKPNPRSVILRSSLVLGKPAPFRNGCNKGAFPSFLQFVESRLKSSTSTNYFINEFRSVVHVEDVVFAILHFTRQALARGNHESASMTNDKVRIFNLGGSDRVSRHDLAMKVATHLKLDATNVSGVDRPVGGGGVPSPADISMNVEKLTMEMSFDKMDGLEEIVNATF</sequence>
<keyword evidence="3" id="KW-1185">Reference proteome</keyword>
<dbReference type="PANTHER" id="PTHR43242:SF1">
    <property type="entry name" value="NAD(P)-BINDING ROSSMANN-FOLD SUPERFAMILY PROTEIN"/>
    <property type="match status" value="1"/>
</dbReference>